<reference evidence="1 2" key="1">
    <citation type="submission" date="2017-12" db="EMBL/GenBank/DDBJ databases">
        <title>Integrating genomic resources of turbot (Scophthalmus maximus) in depth evaluation of genetic and physical mapping variation across individuals.</title>
        <authorList>
            <person name="Martinez P."/>
        </authorList>
    </citation>
    <scope>NUCLEOTIDE SEQUENCE [LARGE SCALE GENOMIC DNA]</scope>
</reference>
<accession>A0A2U9B1V5</accession>
<proteinExistence type="predicted"/>
<organism evidence="1 2">
    <name type="scientific">Scophthalmus maximus</name>
    <name type="common">Turbot</name>
    <name type="synonym">Psetta maxima</name>
    <dbReference type="NCBI Taxonomy" id="52904"/>
    <lineage>
        <taxon>Eukaryota</taxon>
        <taxon>Metazoa</taxon>
        <taxon>Chordata</taxon>
        <taxon>Craniata</taxon>
        <taxon>Vertebrata</taxon>
        <taxon>Euteleostomi</taxon>
        <taxon>Actinopterygii</taxon>
        <taxon>Neopterygii</taxon>
        <taxon>Teleostei</taxon>
        <taxon>Neoteleostei</taxon>
        <taxon>Acanthomorphata</taxon>
        <taxon>Carangaria</taxon>
        <taxon>Pleuronectiformes</taxon>
        <taxon>Pleuronectoidei</taxon>
        <taxon>Scophthalmidae</taxon>
        <taxon>Scophthalmus</taxon>
    </lineage>
</organism>
<dbReference type="Proteomes" id="UP000246464">
    <property type="component" value="Chromosome 2"/>
</dbReference>
<protein>
    <submittedName>
        <fullName evidence="1">Uncharacterized protein</fullName>
    </submittedName>
</protein>
<name>A0A2U9B1V5_SCOMX</name>
<sequence>MSCAQLVLAHCGRTTGNRTKSTEDKKKVDAEPQVLRCCKAVDPNNMASLTVQYLYLSLARVKSWLQDGRLTSGPSVHFGSSFLSSGIDE</sequence>
<dbReference type="EMBL" id="CP026244">
    <property type="protein sequence ID" value="AWO97924.1"/>
    <property type="molecule type" value="Genomic_DNA"/>
</dbReference>
<dbReference type="AlphaFoldDB" id="A0A2U9B1V5"/>
<keyword evidence="2" id="KW-1185">Reference proteome</keyword>
<evidence type="ECO:0000313" key="2">
    <source>
        <dbReference type="Proteomes" id="UP000246464"/>
    </source>
</evidence>
<gene>
    <name evidence="1" type="ORF">SMAX5B_005502</name>
</gene>
<evidence type="ECO:0000313" key="1">
    <source>
        <dbReference type="EMBL" id="AWO97924.1"/>
    </source>
</evidence>